<accession>A0A369BDH7</accession>
<dbReference type="RefSeq" id="WP_114497388.1">
    <property type="nucleotide sequence ID" value="NZ_QPJW01000006.1"/>
</dbReference>
<dbReference type="AlphaFoldDB" id="A0A369BDH7"/>
<sequence>MKTWIKPVGVVLIAGTLLVGGTFLSGALNASQPVYADSELQKNIISVVGSGEISAKPDVAYLSLGVETQADTAKEAQNANAAKIAKINTLLKDTWNIDAKDIQTGQFYVQPNYTYTEKEGQKVKGYTAQHTLNVTYRDLAKVGQLLDAVSQAGANRIDNIRFSTENPDQYQEQVIEKAMSNAKLKAAAIAKSAGRSLGVVVSVTQSGGGETPIYMQNEALQMKATADAGASTAVEPGEVTLKTTLSVIFEMK</sequence>
<dbReference type="InterPro" id="IPR052022">
    <property type="entry name" value="26kDa_periplasmic_antigen"/>
</dbReference>
<evidence type="ECO:0000313" key="2">
    <source>
        <dbReference type="Proteomes" id="UP000253090"/>
    </source>
</evidence>
<dbReference type="PANTHER" id="PTHR34387">
    <property type="entry name" value="SLR1258 PROTEIN"/>
    <property type="match status" value="1"/>
</dbReference>
<dbReference type="GO" id="GO:0006974">
    <property type="term" value="P:DNA damage response"/>
    <property type="evidence" value="ECO:0007669"/>
    <property type="project" value="TreeGrafter"/>
</dbReference>
<dbReference type="Gene3D" id="3.30.70.2970">
    <property type="entry name" value="Protein of unknown function (DUF541), domain 2"/>
    <property type="match status" value="1"/>
</dbReference>
<dbReference type="EMBL" id="QPJW01000006">
    <property type="protein sequence ID" value="RCX18517.1"/>
    <property type="molecule type" value="Genomic_DNA"/>
</dbReference>
<protein>
    <recommendedName>
        <fullName evidence="3">SIMPL domain-containing protein</fullName>
    </recommendedName>
</protein>
<evidence type="ECO:0000313" key="1">
    <source>
        <dbReference type="EMBL" id="RCX18517.1"/>
    </source>
</evidence>
<keyword evidence="2" id="KW-1185">Reference proteome</keyword>
<comment type="caution">
    <text evidence="1">The sequence shown here is derived from an EMBL/GenBank/DDBJ whole genome shotgun (WGS) entry which is preliminary data.</text>
</comment>
<dbReference type="Pfam" id="PF04402">
    <property type="entry name" value="SIMPL"/>
    <property type="match status" value="1"/>
</dbReference>
<name>A0A369BDH7_9BACL</name>
<dbReference type="PANTHER" id="PTHR34387:SF1">
    <property type="entry name" value="PERIPLASMIC IMMUNOGENIC PROTEIN"/>
    <property type="match status" value="1"/>
</dbReference>
<gene>
    <name evidence="1" type="ORF">DFP94_10649</name>
</gene>
<reference evidence="1 2" key="1">
    <citation type="submission" date="2018-07" db="EMBL/GenBank/DDBJ databases">
        <title>Genomic Encyclopedia of Type Strains, Phase III (KMG-III): the genomes of soil and plant-associated and newly described type strains.</title>
        <authorList>
            <person name="Whitman W."/>
        </authorList>
    </citation>
    <scope>NUCLEOTIDE SEQUENCE [LARGE SCALE GENOMIC DNA]</scope>
    <source>
        <strain evidence="1 2">CECT 8333</strain>
    </source>
</reference>
<dbReference type="Gene3D" id="3.30.110.170">
    <property type="entry name" value="Protein of unknown function (DUF541), domain 1"/>
    <property type="match status" value="1"/>
</dbReference>
<dbReference type="InterPro" id="IPR007497">
    <property type="entry name" value="SIMPL/DUF541"/>
</dbReference>
<organism evidence="1 2">
    <name type="scientific">Fontibacillus phaseoli</name>
    <dbReference type="NCBI Taxonomy" id="1416533"/>
    <lineage>
        <taxon>Bacteria</taxon>
        <taxon>Bacillati</taxon>
        <taxon>Bacillota</taxon>
        <taxon>Bacilli</taxon>
        <taxon>Bacillales</taxon>
        <taxon>Paenibacillaceae</taxon>
        <taxon>Fontibacillus</taxon>
    </lineage>
</organism>
<dbReference type="Proteomes" id="UP000253090">
    <property type="component" value="Unassembled WGS sequence"/>
</dbReference>
<dbReference type="OrthoDB" id="1682722at2"/>
<proteinExistence type="predicted"/>
<evidence type="ECO:0008006" key="3">
    <source>
        <dbReference type="Google" id="ProtNLM"/>
    </source>
</evidence>